<accession>A0A9P9Y3U1</accession>
<dbReference type="AlphaFoldDB" id="A0A9P9Y3U1"/>
<dbReference type="RefSeq" id="XP_051363838.1">
    <property type="nucleotide sequence ID" value="XM_051504750.1"/>
</dbReference>
<organism evidence="2 3">
    <name type="scientific">Emericellopsis cladophorae</name>
    <dbReference type="NCBI Taxonomy" id="2686198"/>
    <lineage>
        <taxon>Eukaryota</taxon>
        <taxon>Fungi</taxon>
        <taxon>Dikarya</taxon>
        <taxon>Ascomycota</taxon>
        <taxon>Pezizomycotina</taxon>
        <taxon>Sordariomycetes</taxon>
        <taxon>Hypocreomycetidae</taxon>
        <taxon>Hypocreales</taxon>
        <taxon>Bionectriaceae</taxon>
        <taxon>Emericellopsis</taxon>
    </lineage>
</organism>
<dbReference type="EMBL" id="JAGIXG020000010">
    <property type="protein sequence ID" value="KAI6782982.1"/>
    <property type="molecule type" value="Genomic_DNA"/>
</dbReference>
<sequence length="260" mass="28399">MVTQATLGPPPRASSARYSDARTQTRRLPLEFDASKAHIQDSDDGEDGQRIVKVNTDEVDAIAHKLEAILEFLSNHTELVIKPACLQDSPPRAESGTDLPTQSILTIQWNQKRARSEENRRSARKTRKTTHDKAGKEGTGNDAGMDEDDQSSDSDSTWDFPQVDMDKDDEQTHSPPESDVGYSSSQLEDQEEALRMRLLAQFDPAAVYVGSAGTPADNKGQIEVPGSSAEQAGPAHDRGFEDQAAVPPEGDTNFKYLSSS</sequence>
<gene>
    <name evidence="2" type="ORF">J7T54_002143</name>
</gene>
<name>A0A9P9Y3U1_9HYPO</name>
<comment type="caution">
    <text evidence="2">The sequence shown here is derived from an EMBL/GenBank/DDBJ whole genome shotgun (WGS) entry which is preliminary data.</text>
</comment>
<keyword evidence="3" id="KW-1185">Reference proteome</keyword>
<evidence type="ECO:0000313" key="2">
    <source>
        <dbReference type="EMBL" id="KAI6782982.1"/>
    </source>
</evidence>
<evidence type="ECO:0000313" key="3">
    <source>
        <dbReference type="Proteomes" id="UP001055219"/>
    </source>
</evidence>
<protein>
    <submittedName>
        <fullName evidence="2">Uncharacterized protein</fullName>
    </submittedName>
</protein>
<reference evidence="2" key="1">
    <citation type="journal article" date="2021" name="J Fungi (Basel)">
        <title>Genomic and Metabolomic Analyses of the Marine Fungus Emericellopsis cladophorae: Insights into Saltwater Adaptability Mechanisms and Its Biosynthetic Potential.</title>
        <authorList>
            <person name="Goncalves M.F.M."/>
            <person name="Hilario S."/>
            <person name="Van de Peer Y."/>
            <person name="Esteves A.C."/>
            <person name="Alves A."/>
        </authorList>
    </citation>
    <scope>NUCLEOTIDE SEQUENCE</scope>
    <source>
        <strain evidence="2">MUM 19.33</strain>
    </source>
</reference>
<dbReference type="Proteomes" id="UP001055219">
    <property type="component" value="Unassembled WGS sequence"/>
</dbReference>
<feature type="compositionally biased region" description="Polar residues" evidence="1">
    <location>
        <begin position="98"/>
        <end position="111"/>
    </location>
</feature>
<evidence type="ECO:0000256" key="1">
    <source>
        <dbReference type="SAM" id="MobiDB-lite"/>
    </source>
</evidence>
<reference evidence="2" key="2">
    <citation type="submission" date="2022-07" db="EMBL/GenBank/DDBJ databases">
        <authorList>
            <person name="Goncalves M.F.M."/>
            <person name="Hilario S."/>
            <person name="Van De Peer Y."/>
            <person name="Esteves A.C."/>
            <person name="Alves A."/>
        </authorList>
    </citation>
    <scope>NUCLEOTIDE SEQUENCE</scope>
    <source>
        <strain evidence="2">MUM 19.33</strain>
    </source>
</reference>
<dbReference type="GeneID" id="75828657"/>
<feature type="region of interest" description="Disordered" evidence="1">
    <location>
        <begin position="1"/>
        <end position="28"/>
    </location>
</feature>
<proteinExistence type="predicted"/>
<feature type="region of interest" description="Disordered" evidence="1">
    <location>
        <begin position="90"/>
        <end position="192"/>
    </location>
</feature>
<feature type="region of interest" description="Disordered" evidence="1">
    <location>
        <begin position="211"/>
        <end position="260"/>
    </location>
</feature>